<dbReference type="Gene3D" id="3.30.565.10">
    <property type="entry name" value="Histidine kinase-like ATPase, C-terminal domain"/>
    <property type="match status" value="1"/>
</dbReference>
<feature type="transmembrane region" description="Helical" evidence="5">
    <location>
        <begin position="226"/>
        <end position="245"/>
    </location>
</feature>
<feature type="transmembrane region" description="Helical" evidence="5">
    <location>
        <begin position="257"/>
        <end position="280"/>
    </location>
</feature>
<feature type="region of interest" description="Disordered" evidence="4">
    <location>
        <begin position="477"/>
        <end position="529"/>
    </location>
</feature>
<proteinExistence type="predicted"/>
<dbReference type="InterPro" id="IPR007168">
    <property type="entry name" value="Phageshock_PspC_N"/>
</dbReference>
<dbReference type="EMBL" id="JGZR01000008">
    <property type="protein sequence ID" value="KFJ02450.1"/>
    <property type="molecule type" value="Genomic_DNA"/>
</dbReference>
<feature type="domain" description="Phage shock protein PspC N-terminal" evidence="6">
    <location>
        <begin position="33"/>
        <end position="88"/>
    </location>
</feature>
<evidence type="ECO:0000256" key="3">
    <source>
        <dbReference type="ARBA" id="ARBA00023012"/>
    </source>
</evidence>
<name>A0A087E3U9_9BIFI</name>
<evidence type="ECO:0000259" key="6">
    <source>
        <dbReference type="Pfam" id="PF04024"/>
    </source>
</evidence>
<dbReference type="SUPFAM" id="SSF55874">
    <property type="entry name" value="ATPase domain of HSP90 chaperone/DNA topoisomerase II/histidine kinase"/>
    <property type="match status" value="1"/>
</dbReference>
<dbReference type="AlphaFoldDB" id="A0A087E3U9"/>
<dbReference type="InterPro" id="IPR050482">
    <property type="entry name" value="Sensor_HK_TwoCompSys"/>
</dbReference>
<evidence type="ECO:0000256" key="1">
    <source>
        <dbReference type="ARBA" id="ARBA00022679"/>
    </source>
</evidence>
<evidence type="ECO:0000256" key="5">
    <source>
        <dbReference type="SAM" id="Phobius"/>
    </source>
</evidence>
<dbReference type="Proteomes" id="UP000029055">
    <property type="component" value="Unassembled WGS sequence"/>
</dbReference>
<dbReference type="Pfam" id="PF04024">
    <property type="entry name" value="PspC"/>
    <property type="match status" value="1"/>
</dbReference>
<sequence>MTQTTTMRPPQRDDASGTMPSPLTQPRHPAVLPLMRPEHGRVLCGVCLGIAKHLGIKVWWVRAAFLASTFLFGAGPIAYVFLWVFVPSGDPVRAAAALAHAVSVTDSPLSHGNKPYAAQGGDAPDAAIKGVGQNGNAATHEFISGDAPHDAASDIRGSAESLLTALRRASKSSLFALAGLLTLAVGVLLACTGLAAGVLAATLLSLAGIGVAWLRYNAENGQLRSMIIGIAMQFLAFAVYITSSVPANPANPNVRMVLFAGLAMLVGTGIAIVPWMHSLIRDVGTERALKEREEERADMTAHLHDGVLQTLALIQLHSEEPSTVFTLARQQERELRDWLYQERTPPERSVSRGLRDIAAQVEDEHGKPIEVVTVGDALPSAQTDALLDASRQALVNAAMHGGEPISVYCEAGNGTVEVFVRDHGAGFDVDAVPANRLGIKESIVGRVTRRGGTVEIVSKPNWGTEVRMHMPVACVGDEDGKADETAENTHDSTAANTADKPYSSGDTSDDTGADISQDNSDGNTNNGEQ</sequence>
<evidence type="ECO:0000313" key="8">
    <source>
        <dbReference type="Proteomes" id="UP000029055"/>
    </source>
</evidence>
<comment type="caution">
    <text evidence="7">The sequence shown here is derived from an EMBL/GenBank/DDBJ whole genome shotgun (WGS) entry which is preliminary data.</text>
</comment>
<keyword evidence="5" id="KW-0472">Membrane</keyword>
<dbReference type="PANTHER" id="PTHR24421">
    <property type="entry name" value="NITRATE/NITRITE SENSOR PROTEIN NARX-RELATED"/>
    <property type="match status" value="1"/>
</dbReference>
<dbReference type="eggNOG" id="COG1983">
    <property type="taxonomic scope" value="Bacteria"/>
</dbReference>
<dbReference type="GO" id="GO:0016301">
    <property type="term" value="F:kinase activity"/>
    <property type="evidence" value="ECO:0007669"/>
    <property type="project" value="UniProtKB-KW"/>
</dbReference>
<dbReference type="eggNOG" id="COG4585">
    <property type="taxonomic scope" value="Bacteria"/>
</dbReference>
<gene>
    <name evidence="7" type="ORF">BISU_1649</name>
</gene>
<reference evidence="7 8" key="1">
    <citation type="submission" date="2014-03" db="EMBL/GenBank/DDBJ databases">
        <title>Genomics of Bifidobacteria.</title>
        <authorList>
            <person name="Ventura M."/>
            <person name="Milani C."/>
            <person name="Lugli G.A."/>
        </authorList>
    </citation>
    <scope>NUCLEOTIDE SEQUENCE [LARGE SCALE GENOMIC DNA]</scope>
    <source>
        <strain evidence="7 8">LMG 11597</strain>
    </source>
</reference>
<evidence type="ECO:0000313" key="7">
    <source>
        <dbReference type="EMBL" id="KFJ02450.1"/>
    </source>
</evidence>
<dbReference type="PANTHER" id="PTHR24421:SF61">
    <property type="entry name" value="OXYGEN SENSOR HISTIDINE KINASE NREB"/>
    <property type="match status" value="1"/>
</dbReference>
<keyword evidence="5" id="KW-0812">Transmembrane</keyword>
<organism evidence="7 8">
    <name type="scientific">Bifidobacterium subtile</name>
    <dbReference type="NCBI Taxonomy" id="77635"/>
    <lineage>
        <taxon>Bacteria</taxon>
        <taxon>Bacillati</taxon>
        <taxon>Actinomycetota</taxon>
        <taxon>Actinomycetes</taxon>
        <taxon>Bifidobacteriales</taxon>
        <taxon>Bifidobacteriaceae</taxon>
        <taxon>Bifidobacterium</taxon>
    </lineage>
</organism>
<dbReference type="STRING" id="77635.BISU_1649"/>
<keyword evidence="1" id="KW-0808">Transferase</keyword>
<evidence type="ECO:0000256" key="2">
    <source>
        <dbReference type="ARBA" id="ARBA00022777"/>
    </source>
</evidence>
<keyword evidence="2 7" id="KW-0418">Kinase</keyword>
<feature type="compositionally biased region" description="Polar residues" evidence="4">
    <location>
        <begin position="514"/>
        <end position="529"/>
    </location>
</feature>
<feature type="transmembrane region" description="Helical" evidence="5">
    <location>
        <begin position="196"/>
        <end position="214"/>
    </location>
</feature>
<evidence type="ECO:0000256" key="4">
    <source>
        <dbReference type="SAM" id="MobiDB-lite"/>
    </source>
</evidence>
<feature type="region of interest" description="Disordered" evidence="4">
    <location>
        <begin position="1"/>
        <end position="29"/>
    </location>
</feature>
<dbReference type="GO" id="GO:0000160">
    <property type="term" value="P:phosphorelay signal transduction system"/>
    <property type="evidence" value="ECO:0007669"/>
    <property type="project" value="UniProtKB-KW"/>
</dbReference>
<feature type="transmembrane region" description="Helical" evidence="5">
    <location>
        <begin position="173"/>
        <end position="190"/>
    </location>
</feature>
<keyword evidence="5" id="KW-1133">Transmembrane helix</keyword>
<keyword evidence="3" id="KW-0902">Two-component regulatory system</keyword>
<accession>A0A087E3U9</accession>
<dbReference type="InterPro" id="IPR036890">
    <property type="entry name" value="HATPase_C_sf"/>
</dbReference>
<feature type="compositionally biased region" description="Basic and acidic residues" evidence="4">
    <location>
        <begin position="478"/>
        <end position="490"/>
    </location>
</feature>
<protein>
    <submittedName>
        <fullName evidence="7">Histidine kinase sensor of two component system</fullName>
    </submittedName>
</protein>
<feature type="transmembrane region" description="Helical" evidence="5">
    <location>
        <begin position="63"/>
        <end position="86"/>
    </location>
</feature>
<keyword evidence="8" id="KW-1185">Reference proteome</keyword>